<protein>
    <submittedName>
        <fullName evidence="2">Uncharacterized protein</fullName>
    </submittedName>
</protein>
<proteinExistence type="predicted"/>
<keyword evidence="1" id="KW-1133">Transmembrane helix</keyword>
<dbReference type="AlphaFoldDB" id="A0A2T2P125"/>
<keyword evidence="3" id="KW-1185">Reference proteome</keyword>
<evidence type="ECO:0000313" key="3">
    <source>
        <dbReference type="Proteomes" id="UP000240883"/>
    </source>
</evidence>
<accession>A0A2T2P125</accession>
<keyword evidence="1" id="KW-0472">Membrane</keyword>
<evidence type="ECO:0000256" key="1">
    <source>
        <dbReference type="SAM" id="Phobius"/>
    </source>
</evidence>
<reference evidence="2 3" key="1">
    <citation type="journal article" date="2018" name="Front. Microbiol.">
        <title>Genome-Wide Analysis of Corynespora cassiicola Leaf Fall Disease Putative Effectors.</title>
        <authorList>
            <person name="Lopez D."/>
            <person name="Ribeiro S."/>
            <person name="Label P."/>
            <person name="Fumanal B."/>
            <person name="Venisse J.S."/>
            <person name="Kohler A."/>
            <person name="de Oliveira R.R."/>
            <person name="Labutti K."/>
            <person name="Lipzen A."/>
            <person name="Lail K."/>
            <person name="Bauer D."/>
            <person name="Ohm R.A."/>
            <person name="Barry K.W."/>
            <person name="Spatafora J."/>
            <person name="Grigoriev I.V."/>
            <person name="Martin F.M."/>
            <person name="Pujade-Renaud V."/>
        </authorList>
    </citation>
    <scope>NUCLEOTIDE SEQUENCE [LARGE SCALE GENOMIC DNA]</scope>
    <source>
        <strain evidence="2 3">Philippines</strain>
    </source>
</reference>
<dbReference type="Proteomes" id="UP000240883">
    <property type="component" value="Unassembled WGS sequence"/>
</dbReference>
<keyword evidence="1" id="KW-0812">Transmembrane</keyword>
<sequence length="199" mass="22442">MFAKQISFRLDVGDVRMQETDLVFILAILSFLVHHYPGGGGHSLIFFNCNWLSSEQSTERASGSTQRHQHGTQQSREMIKAERSGTLIPRKGTAKIGTCLRISNWTLSSSSSSFIIGRTLGRLIVIPTWRFGHFLFSFYPPGGPKVCFSCIALLFWIFFCLISLGTERLHLFLGRARKKKRKFPWEDASVVSTVVHGSD</sequence>
<evidence type="ECO:0000313" key="2">
    <source>
        <dbReference type="EMBL" id="PSN71048.1"/>
    </source>
</evidence>
<name>A0A2T2P125_CORCC</name>
<organism evidence="2 3">
    <name type="scientific">Corynespora cassiicola Philippines</name>
    <dbReference type="NCBI Taxonomy" id="1448308"/>
    <lineage>
        <taxon>Eukaryota</taxon>
        <taxon>Fungi</taxon>
        <taxon>Dikarya</taxon>
        <taxon>Ascomycota</taxon>
        <taxon>Pezizomycotina</taxon>
        <taxon>Dothideomycetes</taxon>
        <taxon>Pleosporomycetidae</taxon>
        <taxon>Pleosporales</taxon>
        <taxon>Corynesporascaceae</taxon>
        <taxon>Corynespora</taxon>
    </lineage>
</organism>
<feature type="transmembrane region" description="Helical" evidence="1">
    <location>
        <begin position="151"/>
        <end position="173"/>
    </location>
</feature>
<gene>
    <name evidence="2" type="ORF">BS50DRAFT_272280</name>
</gene>
<dbReference type="EMBL" id="KZ678131">
    <property type="protein sequence ID" value="PSN71048.1"/>
    <property type="molecule type" value="Genomic_DNA"/>
</dbReference>